<dbReference type="InterPro" id="IPR011989">
    <property type="entry name" value="ARM-like"/>
</dbReference>
<evidence type="ECO:0000256" key="7">
    <source>
        <dbReference type="ARBA" id="ARBA00023212"/>
    </source>
</evidence>
<evidence type="ECO:0000256" key="8">
    <source>
        <dbReference type="ARBA" id="ARBA00023306"/>
    </source>
</evidence>
<dbReference type="SMART" id="SM01349">
    <property type="entry name" value="TOG"/>
    <property type="match status" value="5"/>
</dbReference>
<proteinExistence type="inferred from homology"/>
<dbReference type="FunFam" id="1.25.10.10:FF:000019">
    <property type="entry name" value="Cytoskeleton-associated protein 5"/>
    <property type="match status" value="1"/>
</dbReference>
<accession>A0A9Q0RXS2</accession>
<evidence type="ECO:0000256" key="4">
    <source>
        <dbReference type="ARBA" id="ARBA00022618"/>
    </source>
</evidence>
<comment type="caution">
    <text evidence="13">The sequence shown here is derived from an EMBL/GenBank/DDBJ whole genome shotgun (WGS) entry which is preliminary data.</text>
</comment>
<dbReference type="InterPro" id="IPR016024">
    <property type="entry name" value="ARM-type_fold"/>
</dbReference>
<evidence type="ECO:0000256" key="5">
    <source>
        <dbReference type="ARBA" id="ARBA00022737"/>
    </source>
</evidence>
<evidence type="ECO:0000256" key="9">
    <source>
        <dbReference type="ARBA" id="ARBA00025722"/>
    </source>
</evidence>
<feature type="region of interest" description="Disordered" evidence="11">
    <location>
        <begin position="1071"/>
        <end position="1111"/>
    </location>
</feature>
<dbReference type="InterPro" id="IPR024395">
    <property type="entry name" value="CLASP_N_dom"/>
</dbReference>
<evidence type="ECO:0000313" key="13">
    <source>
        <dbReference type="EMBL" id="KAJ6636203.1"/>
    </source>
</evidence>
<sequence>MEEDTEFRKLAVEERCAHKLWKARLHGYEEAIKIFSGIDDEKSPEWNKFHGLIKKFVTDSHAMAQERGLEATLIYVENCGHAGKIASDVMSGIVTKCIAAPKNKTKELAAQVALMFIEIEKQDVALEELVKGMEQKNPKIVAASTAAVTLALNKFGNKVIMLKPLIKQIPVLLGDRDKNVRDEGKLLIVEIFRWIGAALKPHLSSLPAVIQTELESEFEKVKNDKAEPSRFLKSQQIKKAAAAAEAQENDEDVDDGDENNVATDVDPMDLIEPVDILSKLPKDFYEKLEEKKWQLRKESLEALDTLLQNPKLANGDYGDVVKALKKIISKDTNVVLVAMAGKSLAALARGLNKKFSIYAPACVSAILEKFKEKKANVVTALRDCMDAMYPSVTLEGIMDDLMEALSNKNPSIKSETSLFLARAFTKTLPTVFNKNLLKKFVTALIKTLNESDPAVRDASAEALGTLLKLLGEKTVGPHLVDVDPLKMAKIKECADKAVIVVKIPAVAKARPVTAPSKPAAKDKEQPKPVTRPATAVAKKSAPVKKPTSSSATPSRVAKSASSTKICPAERELTPEEVDERGAELLAANILTELGDSNWKSRLSASEAFLNTLNGLQSCPQISQILIRTVCKKPGLKENNFQVLKLKLEILKKVVELFGITTTTADIVFNEIVDKLGDAKNSAVAAECLLAIADALNLEYVILKLLAYSSEQKSPKVQMEALQLTGEAIQAFGLQVQPKKLIDFMKKFLQSVNATVRQATITTLGIIYLYTGDTLMMFFDGEKNTIKQQIQAEFQKNAGQKPPKPTRGVKMSSEEEDFDEKNEQEDTCEADNAVDLSEMIPRVDISSSITEALLTEISDKNWKTRNEGLTKLQGIITEAKKIHPTLGELPQALAQRLLDSNAKIAQTALAISQQLAEAMGSGCSKHIRVLFPGFLNCLGDSKSFVRAASMTCINTWGDVAGYKEFFEGEMIVEALKTGTPALKTELWNWLAEKLPKIPTKSISKEELLGCLPILYLNICDRSPDVRKNANEAILGFMMHLSYESMVKALERQKPSSKKDILAALDKVRPNLPIKPLPKSKQQAPIVTEEPKAVKSKNAKPAAGAKAAAAATRKKEEEVDTSPLLAVNNLKNQRLLDEQKLKVLKWTFTTPREEFTDLLKDQMSTASVNKSLMANMFHDDFRYHLKAIDSLIEDLENNSKALICNLDLILKWISLRFYDTNPSVLLKGLDYLTAVFQMLSESEYMMGENEGSCFLPHLLIKIGDPKDAVRNGVRGIFRQICVVYPFTKVFSFIMEGLKSKNARQRTECLDELGNLIEMYGMSACNPTPQVALKEIARHISDRDNSVRSAALNCVVQAYFLTGDKVYKLIGNLNEKDMSMLDERIKRASKTKKTSAESPKMNATVVLPPTEPEVVDDVVETAPEIQIHHESPVDSRNTSDHSHMRQKAAEVFGFENDVVREIEKDWVRFGDLSKKEYPVIDTSSLYSPLKAGFYSGVRYPADRLEALISQSRTTSTTSHGRSFDTGLGNSPSRPSTAPVENNLADVLPKEDPNLIRIIRSIASPDSIQARAALNELNDILDTPEKQAALRNYEDMYVDSILCQFKILSQLPLTESLVMYQPILSSSYSFFSSHVLGKNIGVESLKKMLSVLLGLLAENKLSASGDEGQYTKVINGVCLRVLDRSNFTNLNCAMIRLLKETCSGGSLPKFTDLIMKCIWRNVKVMPDKSEDMDYYPILQEIHGFMSALPQAWWNNRPSDTPIRTVKTIIHNMAKLKGRDILLHVGKIPQNSELYSYLLKALKTIDKDHSNDKGPQNSLNAAIKERQISKQTHESMSQIFKLISDKDTSKEGVARLYEFKKQNPDVDIAPLLKGSSPVFKKFIEESLQNYEQSHANRESDSKENNVGANKTDCDHYMSRLNQLLNRSKQVNDRHGINNATSNVDGKSATQNNNVTPTDVRERESESTSSNRLDMIQKRLAIIRENRQN</sequence>
<dbReference type="EMBL" id="WJQU01000004">
    <property type="protein sequence ID" value="KAJ6636203.1"/>
    <property type="molecule type" value="Genomic_DNA"/>
</dbReference>
<dbReference type="InterPro" id="IPR034085">
    <property type="entry name" value="TOG"/>
</dbReference>
<dbReference type="OrthoDB" id="205662at2759"/>
<evidence type="ECO:0000256" key="10">
    <source>
        <dbReference type="PROSITE-ProRule" id="PRU00103"/>
    </source>
</evidence>
<name>A0A9Q0RXS2_9DIPT</name>
<dbReference type="InterPro" id="IPR045110">
    <property type="entry name" value="XMAP215"/>
</dbReference>
<dbReference type="GO" id="GO:0030951">
    <property type="term" value="P:establishment or maintenance of microtubule cytoskeleton polarity"/>
    <property type="evidence" value="ECO:0007669"/>
    <property type="project" value="InterPro"/>
</dbReference>
<organism evidence="13 14">
    <name type="scientific">Pseudolycoriella hygida</name>
    <dbReference type="NCBI Taxonomy" id="35572"/>
    <lineage>
        <taxon>Eukaryota</taxon>
        <taxon>Metazoa</taxon>
        <taxon>Ecdysozoa</taxon>
        <taxon>Arthropoda</taxon>
        <taxon>Hexapoda</taxon>
        <taxon>Insecta</taxon>
        <taxon>Pterygota</taxon>
        <taxon>Neoptera</taxon>
        <taxon>Endopterygota</taxon>
        <taxon>Diptera</taxon>
        <taxon>Nematocera</taxon>
        <taxon>Sciaroidea</taxon>
        <taxon>Sciaridae</taxon>
        <taxon>Pseudolycoriella</taxon>
    </lineage>
</organism>
<feature type="compositionally biased region" description="Polar residues" evidence="11">
    <location>
        <begin position="1524"/>
        <end position="1536"/>
    </location>
</feature>
<evidence type="ECO:0000256" key="6">
    <source>
        <dbReference type="ARBA" id="ARBA00022776"/>
    </source>
</evidence>
<evidence type="ECO:0000256" key="3">
    <source>
        <dbReference type="ARBA" id="ARBA00022490"/>
    </source>
</evidence>
<dbReference type="GO" id="GO:0051010">
    <property type="term" value="F:microtubule plus-end binding"/>
    <property type="evidence" value="ECO:0007669"/>
    <property type="project" value="InterPro"/>
</dbReference>
<dbReference type="GO" id="GO:0046785">
    <property type="term" value="P:microtubule polymerization"/>
    <property type="evidence" value="ECO:0007669"/>
    <property type="project" value="InterPro"/>
</dbReference>
<dbReference type="Proteomes" id="UP001151699">
    <property type="component" value="Chromosome C"/>
</dbReference>
<feature type="region of interest" description="Disordered" evidence="11">
    <location>
        <begin position="1886"/>
        <end position="1905"/>
    </location>
</feature>
<feature type="domain" description="TOG" evidence="12">
    <location>
        <begin position="571"/>
        <end position="802"/>
    </location>
</feature>
<gene>
    <name evidence="13" type="primary">msps</name>
    <name evidence="13" type="ORF">Bhyg_14791</name>
</gene>
<feature type="repeat" description="HEAT" evidence="10">
    <location>
        <begin position="440"/>
        <end position="478"/>
    </location>
</feature>
<comment type="similarity">
    <text evidence="9">Belongs to the TOG/XMAP215 family.</text>
</comment>
<protein>
    <submittedName>
        <fullName evidence="13">Protein mini spindles</fullName>
    </submittedName>
</protein>
<feature type="domain" description="TOG" evidence="12">
    <location>
        <begin position="1152"/>
        <end position="1391"/>
    </location>
</feature>
<dbReference type="GO" id="GO:0005813">
    <property type="term" value="C:centrosome"/>
    <property type="evidence" value="ECO:0007669"/>
    <property type="project" value="UniProtKB-SubCell"/>
</dbReference>
<keyword evidence="4" id="KW-0132">Cell division</keyword>
<dbReference type="GO" id="GO:0005874">
    <property type="term" value="C:microtubule"/>
    <property type="evidence" value="ECO:0007669"/>
    <property type="project" value="UniProtKB-ARBA"/>
</dbReference>
<feature type="compositionally biased region" description="Low complexity" evidence="11">
    <location>
        <begin position="532"/>
        <end position="551"/>
    </location>
</feature>
<dbReference type="GO" id="GO:0061863">
    <property type="term" value="F:microtubule plus end polymerase"/>
    <property type="evidence" value="ECO:0007669"/>
    <property type="project" value="InterPro"/>
</dbReference>
<evidence type="ECO:0000256" key="11">
    <source>
        <dbReference type="SAM" id="MobiDB-lite"/>
    </source>
</evidence>
<feature type="compositionally biased region" description="Basic and acidic residues" evidence="11">
    <location>
        <begin position="1889"/>
        <end position="1898"/>
    </location>
</feature>
<evidence type="ECO:0000259" key="12">
    <source>
        <dbReference type="SMART" id="SM01349"/>
    </source>
</evidence>
<dbReference type="InterPro" id="IPR048491">
    <property type="entry name" value="XMAP215_CLASP_TOG"/>
</dbReference>
<dbReference type="Pfam" id="PF21041">
    <property type="entry name" value="XMAP215_CLASP_TOG"/>
    <property type="match status" value="4"/>
</dbReference>
<keyword evidence="6" id="KW-0498">Mitosis</keyword>
<dbReference type="GO" id="GO:0051301">
    <property type="term" value="P:cell division"/>
    <property type="evidence" value="ECO:0007669"/>
    <property type="project" value="UniProtKB-KW"/>
</dbReference>
<feature type="region of interest" description="Disordered" evidence="11">
    <location>
        <begin position="511"/>
        <end position="565"/>
    </location>
</feature>
<feature type="region of interest" description="Disordered" evidence="11">
    <location>
        <begin position="1925"/>
        <end position="1967"/>
    </location>
</feature>
<feature type="domain" description="TOG" evidence="12">
    <location>
        <begin position="269"/>
        <end position="505"/>
    </location>
</feature>
<comment type="subcellular location">
    <subcellularLocation>
        <location evidence="2">Cytoplasm</location>
        <location evidence="2">Cytoskeleton</location>
        <location evidence="2">Microtubule organizing center</location>
        <location evidence="2">Centrosome</location>
    </subcellularLocation>
    <subcellularLocation>
        <location evidence="1">Cytoplasm</location>
        <location evidence="1">Cytoskeleton</location>
        <location evidence="1">Spindle</location>
    </subcellularLocation>
</comment>
<feature type="compositionally biased region" description="Low complexity" evidence="11">
    <location>
        <begin position="1097"/>
        <end position="1109"/>
    </location>
</feature>
<dbReference type="Gene3D" id="1.25.10.10">
    <property type="entry name" value="Leucine-rich Repeat Variant"/>
    <property type="match status" value="5"/>
</dbReference>
<evidence type="ECO:0000256" key="2">
    <source>
        <dbReference type="ARBA" id="ARBA00004300"/>
    </source>
</evidence>
<keyword evidence="8" id="KW-0131">Cell cycle</keyword>
<feature type="region of interest" description="Disordered" evidence="11">
    <location>
        <begin position="793"/>
        <end position="827"/>
    </location>
</feature>
<dbReference type="GO" id="GO:0051231">
    <property type="term" value="P:spindle elongation"/>
    <property type="evidence" value="ECO:0007669"/>
    <property type="project" value="UniProtKB-ARBA"/>
</dbReference>
<dbReference type="FunFam" id="1.25.10.10:FF:000052">
    <property type="entry name" value="Cytoskeleton associated protein 5"/>
    <property type="match status" value="1"/>
</dbReference>
<feature type="domain" description="TOG" evidence="12">
    <location>
        <begin position="1"/>
        <end position="227"/>
    </location>
</feature>
<evidence type="ECO:0000256" key="1">
    <source>
        <dbReference type="ARBA" id="ARBA00004186"/>
    </source>
</evidence>
<evidence type="ECO:0000313" key="14">
    <source>
        <dbReference type="Proteomes" id="UP001151699"/>
    </source>
</evidence>
<feature type="domain" description="TOG" evidence="12">
    <location>
        <begin position="837"/>
        <end position="1072"/>
    </location>
</feature>
<feature type="compositionally biased region" description="Acidic residues" evidence="11">
    <location>
        <begin position="813"/>
        <end position="827"/>
    </location>
</feature>
<keyword evidence="3" id="KW-0963">Cytoplasm</keyword>
<dbReference type="GO" id="GO:0005819">
    <property type="term" value="C:spindle"/>
    <property type="evidence" value="ECO:0007669"/>
    <property type="project" value="UniProtKB-SubCell"/>
</dbReference>
<dbReference type="FunFam" id="1.25.10.10:FF:000050">
    <property type="entry name" value="Cytoskeleton-associated protein 5 isoform X1"/>
    <property type="match status" value="1"/>
</dbReference>
<keyword evidence="5" id="KW-0677">Repeat</keyword>
<dbReference type="Pfam" id="PF12348">
    <property type="entry name" value="CLASP_N"/>
    <property type="match status" value="1"/>
</dbReference>
<feature type="compositionally biased region" description="Polar residues" evidence="11">
    <location>
        <begin position="1932"/>
        <end position="1951"/>
    </location>
</feature>
<dbReference type="SUPFAM" id="SSF48371">
    <property type="entry name" value="ARM repeat"/>
    <property type="match status" value="2"/>
</dbReference>
<dbReference type="PROSITE" id="PS50077">
    <property type="entry name" value="HEAT_REPEAT"/>
    <property type="match status" value="1"/>
</dbReference>
<dbReference type="PANTHER" id="PTHR12609">
    <property type="entry name" value="MICROTUBULE ASSOCIATED PROTEIN XMAP215"/>
    <property type="match status" value="1"/>
</dbReference>
<dbReference type="FunFam" id="1.25.10.10:FF:000063">
    <property type="entry name" value="Putative cytoskeleton-associated protein 5"/>
    <property type="match status" value="1"/>
</dbReference>
<reference evidence="13" key="1">
    <citation type="submission" date="2022-07" db="EMBL/GenBank/DDBJ databases">
        <authorList>
            <person name="Trinca V."/>
            <person name="Uliana J.V.C."/>
            <person name="Torres T.T."/>
            <person name="Ward R.J."/>
            <person name="Monesi N."/>
        </authorList>
    </citation>
    <scope>NUCLEOTIDE SEQUENCE</scope>
    <source>
        <strain evidence="13">HSMRA1968</strain>
        <tissue evidence="13">Whole embryos</tissue>
    </source>
</reference>
<keyword evidence="14" id="KW-1185">Reference proteome</keyword>
<feature type="region of interest" description="Disordered" evidence="11">
    <location>
        <begin position="1507"/>
        <end position="1537"/>
    </location>
</feature>
<dbReference type="InterPro" id="IPR021133">
    <property type="entry name" value="HEAT_type_2"/>
</dbReference>
<keyword evidence="7" id="KW-0206">Cytoskeleton</keyword>
<feature type="region of interest" description="Disordered" evidence="11">
    <location>
        <begin position="243"/>
        <end position="264"/>
    </location>
</feature>
<feature type="compositionally biased region" description="Acidic residues" evidence="11">
    <location>
        <begin position="247"/>
        <end position="258"/>
    </location>
</feature>